<proteinExistence type="predicted"/>
<name>A0ABQ7KCV4_9FUNG</name>
<evidence type="ECO:0000313" key="1">
    <source>
        <dbReference type="EMBL" id="KAG0296166.1"/>
    </source>
</evidence>
<comment type="caution">
    <text evidence="1">The sequence shown here is derived from an EMBL/GenBank/DDBJ whole genome shotgun (WGS) entry which is preliminary data.</text>
</comment>
<reference evidence="1 2" key="1">
    <citation type="journal article" date="2020" name="Fungal Divers.">
        <title>Resolving the Mortierellaceae phylogeny through synthesis of multi-gene phylogenetics and phylogenomics.</title>
        <authorList>
            <person name="Vandepol N."/>
            <person name="Liber J."/>
            <person name="Desiro A."/>
            <person name="Na H."/>
            <person name="Kennedy M."/>
            <person name="Barry K."/>
            <person name="Grigoriev I.V."/>
            <person name="Miller A.N."/>
            <person name="O'Donnell K."/>
            <person name="Stajich J.E."/>
            <person name="Bonito G."/>
        </authorList>
    </citation>
    <scope>NUCLEOTIDE SEQUENCE [LARGE SCALE GENOMIC DNA]</scope>
    <source>
        <strain evidence="1 2">AD045</strain>
    </source>
</reference>
<dbReference type="Proteomes" id="UP001194696">
    <property type="component" value="Unassembled WGS sequence"/>
</dbReference>
<accession>A0ABQ7KCV4</accession>
<organism evidence="1 2">
    <name type="scientific">Linnemannia gamsii</name>
    <dbReference type="NCBI Taxonomy" id="64522"/>
    <lineage>
        <taxon>Eukaryota</taxon>
        <taxon>Fungi</taxon>
        <taxon>Fungi incertae sedis</taxon>
        <taxon>Mucoromycota</taxon>
        <taxon>Mortierellomycotina</taxon>
        <taxon>Mortierellomycetes</taxon>
        <taxon>Mortierellales</taxon>
        <taxon>Mortierellaceae</taxon>
        <taxon>Linnemannia</taxon>
    </lineage>
</organism>
<gene>
    <name evidence="1" type="ORF">BGZ96_010069</name>
</gene>
<evidence type="ECO:0000313" key="2">
    <source>
        <dbReference type="Proteomes" id="UP001194696"/>
    </source>
</evidence>
<protein>
    <submittedName>
        <fullName evidence="1">Uncharacterized protein</fullName>
    </submittedName>
</protein>
<dbReference type="EMBL" id="JAAAIM010000064">
    <property type="protein sequence ID" value="KAG0296166.1"/>
    <property type="molecule type" value="Genomic_DNA"/>
</dbReference>
<keyword evidence="2" id="KW-1185">Reference proteome</keyword>
<sequence length="332" mass="37014">MSRALRSYGHLIKSVTLFCDDGFLEKFLEFAPSTLPQLTSIWLTGLVRNGKLIAGLMDRCTGGLRVLRLQLDHDGDDAGSSDLDQSLEDGWGDAKEYFGFGQSSVAALFDHASTIEAFHVENPGLSSANIHRFLCSASKLEEFDIRSETRPGALGDNSEACLKAADIDGANWACTSLKFFGCPIGGFTRSDFSENIHYGLPPWDHLENLDLHRRVYTQLGRLTYLRELLLGIRYETNHRDYSDTGRDADRIQFDCLAMSLQSGLGLLCDLKELCEVGMKYMYVVFDQEERLWAAKHWPNAYIDFGEGLEPLLTADISILLPCAVSTIHHGLC</sequence>